<evidence type="ECO:0000256" key="5">
    <source>
        <dbReference type="ARBA" id="ARBA00023136"/>
    </source>
</evidence>
<evidence type="ECO:0000259" key="10">
    <source>
        <dbReference type="Pfam" id="PF01618"/>
    </source>
</evidence>
<keyword evidence="12" id="KW-1185">Reference proteome</keyword>
<feature type="compositionally biased region" description="Basic and acidic residues" evidence="7">
    <location>
        <begin position="44"/>
        <end position="58"/>
    </location>
</feature>
<feature type="transmembrane region" description="Helical" evidence="8">
    <location>
        <begin position="402"/>
        <end position="426"/>
    </location>
</feature>
<dbReference type="Pfam" id="PF01618">
    <property type="entry name" value="MotA_ExbB"/>
    <property type="match status" value="1"/>
</dbReference>
<dbReference type="InterPro" id="IPR017270">
    <property type="entry name" value="MotA/TolQ/ExbB-rel"/>
</dbReference>
<keyword evidence="6" id="KW-0813">Transport</keyword>
<dbReference type="InterPro" id="IPR002898">
    <property type="entry name" value="MotA_ExbB_proton_chnl"/>
</dbReference>
<reference evidence="11" key="1">
    <citation type="journal article" date="2022" name="Arch. Microbiol.">
        <title>Microbulbifer okhotskensis sp. nov., isolated from a deep bottom sediment of the Okhotsk Sea.</title>
        <authorList>
            <person name="Romanenko L."/>
            <person name="Kurilenko V."/>
            <person name="Otstavnykh N."/>
            <person name="Velansky P."/>
            <person name="Isaeva M."/>
            <person name="Mikhailov V."/>
        </authorList>
    </citation>
    <scope>NUCLEOTIDE SEQUENCE</scope>
    <source>
        <strain evidence="11">OS29</strain>
    </source>
</reference>
<feature type="chain" id="PRO_5040731497" evidence="9">
    <location>
        <begin position="25"/>
        <end position="456"/>
    </location>
</feature>
<protein>
    <submittedName>
        <fullName evidence="11">MotA/TolQ/ExbB proton channel family protein</fullName>
    </submittedName>
</protein>
<evidence type="ECO:0000256" key="1">
    <source>
        <dbReference type="ARBA" id="ARBA00004651"/>
    </source>
</evidence>
<evidence type="ECO:0000256" key="7">
    <source>
        <dbReference type="SAM" id="MobiDB-lite"/>
    </source>
</evidence>
<evidence type="ECO:0000256" key="4">
    <source>
        <dbReference type="ARBA" id="ARBA00022989"/>
    </source>
</evidence>
<dbReference type="PIRSF" id="PIRSF037714">
    <property type="entry name" value="TolR"/>
    <property type="match status" value="1"/>
</dbReference>
<dbReference type="InterPro" id="IPR050790">
    <property type="entry name" value="ExbB/TolQ_transport"/>
</dbReference>
<keyword evidence="9" id="KW-0732">Signal</keyword>
<proteinExistence type="inferred from homology"/>
<dbReference type="AlphaFoldDB" id="A0A9X2EJH4"/>
<evidence type="ECO:0000256" key="6">
    <source>
        <dbReference type="RuleBase" id="RU004057"/>
    </source>
</evidence>
<dbReference type="EMBL" id="JALBWM010000008">
    <property type="protein sequence ID" value="MCO1333382.1"/>
    <property type="molecule type" value="Genomic_DNA"/>
</dbReference>
<feature type="domain" description="MotA/TolQ/ExbB proton channel" evidence="10">
    <location>
        <begin position="322"/>
        <end position="442"/>
    </location>
</feature>
<gene>
    <name evidence="11" type="ORF">MO867_03415</name>
</gene>
<dbReference type="PANTHER" id="PTHR30625:SF11">
    <property type="entry name" value="MOTA_TOLQ_EXBB PROTON CHANNEL DOMAIN-CONTAINING PROTEIN"/>
    <property type="match status" value="1"/>
</dbReference>
<sequence>MKTSIAKRILVAAAAGFISFSTVAQEKASSLDDLLKMVQQSKVAESKEHRQRENDFRRQKSNQQSLLKKAEDTRTAEEKRSAQLEKTYQEQEVAVDQKRQQLDERMGSLKELFGHMSSTAADLRANIGSSLVSAQYPNRAEFLDGLLAKMNSATQLPTIPEIERLWFEIQRETLESGKVVKFNATVIKPNGEQGEQEVVRVGNFNLVSNGKYLEMNKAYKMAELIRQPDGKFQGMAETLQASTTGFSAFGVDPTGPTGGSYLKAMINSPDIVERWHQGGIVGYIISAVGVFAMLLAIFRLIVLTGVSAKVSAQLRSSTPNTNNPLGRVLAVAEENKGVDGETLELKMEEAVLKERPAVESGLNLLKIIAMVAPLLGLLGTVTGMIITFQAITIFGAGDPKAMAGGISSALITTVLGLVVAIPTVLMHTVVNGRAKRVLHILEEQSAGIVAENAERK</sequence>
<evidence type="ECO:0000313" key="11">
    <source>
        <dbReference type="EMBL" id="MCO1333382.1"/>
    </source>
</evidence>
<evidence type="ECO:0000256" key="9">
    <source>
        <dbReference type="SAM" id="SignalP"/>
    </source>
</evidence>
<evidence type="ECO:0000256" key="3">
    <source>
        <dbReference type="ARBA" id="ARBA00022692"/>
    </source>
</evidence>
<keyword evidence="6" id="KW-0653">Protein transport</keyword>
<keyword evidence="5 8" id="KW-0472">Membrane</keyword>
<evidence type="ECO:0000256" key="8">
    <source>
        <dbReference type="SAM" id="Phobius"/>
    </source>
</evidence>
<feature type="compositionally biased region" description="Basic and acidic residues" evidence="7">
    <location>
        <begin position="68"/>
        <end position="90"/>
    </location>
</feature>
<comment type="subcellular location">
    <subcellularLocation>
        <location evidence="1">Cell membrane</location>
        <topology evidence="1">Multi-pass membrane protein</topology>
    </subcellularLocation>
    <subcellularLocation>
        <location evidence="6">Membrane</location>
        <topology evidence="6">Multi-pass membrane protein</topology>
    </subcellularLocation>
</comment>
<feature type="region of interest" description="Disordered" evidence="7">
    <location>
        <begin position="42"/>
        <end position="90"/>
    </location>
</feature>
<keyword evidence="3 8" id="KW-0812">Transmembrane</keyword>
<organism evidence="11 12">
    <name type="scientific">Microbulbifer okhotskensis</name>
    <dbReference type="NCBI Taxonomy" id="2926617"/>
    <lineage>
        <taxon>Bacteria</taxon>
        <taxon>Pseudomonadati</taxon>
        <taxon>Pseudomonadota</taxon>
        <taxon>Gammaproteobacteria</taxon>
        <taxon>Cellvibrionales</taxon>
        <taxon>Microbulbiferaceae</taxon>
        <taxon>Microbulbifer</taxon>
    </lineage>
</organism>
<dbReference type="PANTHER" id="PTHR30625">
    <property type="entry name" value="PROTEIN TOLQ"/>
    <property type="match status" value="1"/>
</dbReference>
<evidence type="ECO:0000256" key="2">
    <source>
        <dbReference type="ARBA" id="ARBA00022475"/>
    </source>
</evidence>
<feature type="transmembrane region" description="Helical" evidence="8">
    <location>
        <begin position="374"/>
        <end position="396"/>
    </location>
</feature>
<comment type="caution">
    <text evidence="11">The sequence shown here is derived from an EMBL/GenBank/DDBJ whole genome shotgun (WGS) entry which is preliminary data.</text>
</comment>
<accession>A0A9X2EJH4</accession>
<feature type="transmembrane region" description="Helical" evidence="8">
    <location>
        <begin position="280"/>
        <end position="306"/>
    </location>
</feature>
<comment type="similarity">
    <text evidence="6">Belongs to the exbB/tolQ family.</text>
</comment>
<name>A0A9X2EJH4_9GAMM</name>
<dbReference type="GO" id="GO:0005886">
    <property type="term" value="C:plasma membrane"/>
    <property type="evidence" value="ECO:0007669"/>
    <property type="project" value="UniProtKB-SubCell"/>
</dbReference>
<keyword evidence="2" id="KW-1003">Cell membrane</keyword>
<dbReference type="GO" id="GO:0017038">
    <property type="term" value="P:protein import"/>
    <property type="evidence" value="ECO:0007669"/>
    <property type="project" value="TreeGrafter"/>
</dbReference>
<dbReference type="Proteomes" id="UP001139028">
    <property type="component" value="Unassembled WGS sequence"/>
</dbReference>
<evidence type="ECO:0000313" key="12">
    <source>
        <dbReference type="Proteomes" id="UP001139028"/>
    </source>
</evidence>
<dbReference type="RefSeq" id="WP_252464625.1">
    <property type="nucleotide sequence ID" value="NZ_JALBWM010000008.1"/>
</dbReference>
<feature type="signal peptide" evidence="9">
    <location>
        <begin position="1"/>
        <end position="24"/>
    </location>
</feature>
<keyword evidence="4 8" id="KW-1133">Transmembrane helix</keyword>